<sequence>MEWEKLQLYFSTARLARYLQESQGDKHQATQCYILNIKLSEYFIPVFSVIEISLRNSLNYSLQKFYQRCDWYESWKGDPIFKYLYAEIINVKNRIRSDDVNKIIAELTFGFWTILFNIKYEVLLWKSLRLAFPYCTKMLRKRKTISSSLNKIRRLRMIRQSKSEISQFFSSDNYSDIRG</sequence>
<keyword evidence="2" id="KW-1185">Reference proteome</keyword>
<dbReference type="Proteomes" id="UP000239550">
    <property type="component" value="Unassembled WGS sequence"/>
</dbReference>
<comment type="caution">
    <text evidence="1">The sequence shown here is derived from an EMBL/GenBank/DDBJ whole genome shotgun (WGS) entry which is preliminary data.</text>
</comment>
<proteinExistence type="predicted"/>
<dbReference type="AlphaFoldDB" id="A0A2S8Q9D8"/>
<protein>
    <submittedName>
        <fullName evidence="1">Uncharacterized protein</fullName>
    </submittedName>
</protein>
<evidence type="ECO:0000313" key="2">
    <source>
        <dbReference type="Proteomes" id="UP000239550"/>
    </source>
</evidence>
<dbReference type="RefSeq" id="WP_105394599.1">
    <property type="nucleotide sequence ID" value="NZ_CAWNTA010000068.1"/>
</dbReference>
<organism evidence="1 2">
    <name type="scientific">Photorhabdus hindustanensis</name>
    <dbReference type="NCBI Taxonomy" id="2918802"/>
    <lineage>
        <taxon>Bacteria</taxon>
        <taxon>Pseudomonadati</taxon>
        <taxon>Pseudomonadota</taxon>
        <taxon>Gammaproteobacteria</taxon>
        <taxon>Enterobacterales</taxon>
        <taxon>Morganellaceae</taxon>
        <taxon>Photorhabdus</taxon>
    </lineage>
</organism>
<name>A0A2S8Q9D8_9GAMM</name>
<reference evidence="1 2" key="1">
    <citation type="submission" date="2018-02" db="EMBL/GenBank/DDBJ databases">
        <title>Five New Genomes of Indian Photorhabdus Isolates TSA.</title>
        <authorList>
            <person name="Dubay B."/>
            <person name="Somvanshi V.S."/>
        </authorList>
    </citation>
    <scope>NUCLEOTIDE SEQUENCE [LARGE SCALE GENOMIC DNA]</scope>
    <source>
        <strain evidence="1 2">H1</strain>
    </source>
</reference>
<accession>A0A2S8Q9D8</accession>
<gene>
    <name evidence="1" type="ORF">C6H66_01405</name>
</gene>
<evidence type="ECO:0000313" key="1">
    <source>
        <dbReference type="EMBL" id="PQQ29788.1"/>
    </source>
</evidence>
<dbReference type="EMBL" id="PUWT01000002">
    <property type="protein sequence ID" value="PQQ29788.1"/>
    <property type="molecule type" value="Genomic_DNA"/>
</dbReference>